<dbReference type="EMBL" id="JBHSJH010000001">
    <property type="protein sequence ID" value="MFC4891861.1"/>
    <property type="molecule type" value="Genomic_DNA"/>
</dbReference>
<organism evidence="2 3">
    <name type="scientific">Pseudofrancisella aestuarii</name>
    <dbReference type="NCBI Taxonomy" id="2670347"/>
    <lineage>
        <taxon>Bacteria</taxon>
        <taxon>Pseudomonadati</taxon>
        <taxon>Pseudomonadota</taxon>
        <taxon>Gammaproteobacteria</taxon>
        <taxon>Thiotrichales</taxon>
        <taxon>Francisellaceae</taxon>
        <taxon>Pseudofrancisella</taxon>
    </lineage>
</organism>
<evidence type="ECO:0000256" key="1">
    <source>
        <dbReference type="SAM" id="SignalP"/>
    </source>
</evidence>
<keyword evidence="1" id="KW-0732">Signal</keyword>
<dbReference type="RefSeq" id="WP_119330412.1">
    <property type="nucleotide sequence ID" value="NZ_JBHSJH010000001.1"/>
</dbReference>
<sequence length="141" mass="15938">MYINNMFAKFNPIKLTLALAILSSIGSSYASESLAPSLSPEQIAQLQKERKEFIQTLIDNRYVYKISTENNQVIVYVTPKLLEGSPASPQVREETLNTILAYYYTSDKKINKISIKSSISDKEVGYYSFQDGLILNQKIAK</sequence>
<gene>
    <name evidence="2" type="ORF">ACFPDQ_02200</name>
</gene>
<reference evidence="3" key="1">
    <citation type="journal article" date="2019" name="Int. J. Syst. Evol. Microbiol.">
        <title>The Global Catalogue of Microorganisms (GCM) 10K type strain sequencing project: providing services to taxonomists for standard genome sequencing and annotation.</title>
        <authorList>
            <consortium name="The Broad Institute Genomics Platform"/>
            <consortium name="The Broad Institute Genome Sequencing Center for Infectious Disease"/>
            <person name="Wu L."/>
            <person name="Ma J."/>
        </authorList>
    </citation>
    <scope>NUCLEOTIDE SEQUENCE [LARGE SCALE GENOMIC DNA]</scope>
    <source>
        <strain evidence="3">CGMCC 1.13718</strain>
    </source>
</reference>
<accession>A0ABV9T9R3</accession>
<evidence type="ECO:0000313" key="2">
    <source>
        <dbReference type="EMBL" id="MFC4891861.1"/>
    </source>
</evidence>
<name>A0ABV9T9R3_9GAMM</name>
<protein>
    <submittedName>
        <fullName evidence="2">Uncharacterized protein</fullName>
    </submittedName>
</protein>
<comment type="caution">
    <text evidence="2">The sequence shown here is derived from an EMBL/GenBank/DDBJ whole genome shotgun (WGS) entry which is preliminary data.</text>
</comment>
<dbReference type="Proteomes" id="UP001595926">
    <property type="component" value="Unassembled WGS sequence"/>
</dbReference>
<keyword evidence="3" id="KW-1185">Reference proteome</keyword>
<feature type="chain" id="PRO_5046871412" evidence="1">
    <location>
        <begin position="31"/>
        <end position="141"/>
    </location>
</feature>
<evidence type="ECO:0000313" key="3">
    <source>
        <dbReference type="Proteomes" id="UP001595926"/>
    </source>
</evidence>
<feature type="signal peptide" evidence="1">
    <location>
        <begin position="1"/>
        <end position="30"/>
    </location>
</feature>
<proteinExistence type="predicted"/>